<feature type="transmembrane region" description="Helical" evidence="1">
    <location>
        <begin position="78"/>
        <end position="104"/>
    </location>
</feature>
<sequence length="119" mass="13552">MQMHFYLVVGFLGFLVVLYNISEAMRLRWRVLIRSGKKRYSVATERRLALLLCVLPAISLVIWNYVALTMAINSYPQLWFAICAWAASAGVGSFAISRTLFAALSTYRHMTKTRESVGR</sequence>
<dbReference type="Proteomes" id="UP000192761">
    <property type="component" value="Unassembled WGS sequence"/>
</dbReference>
<keyword evidence="1" id="KW-1133">Transmembrane helix</keyword>
<protein>
    <submittedName>
        <fullName evidence="2">Uncharacterized protein</fullName>
    </submittedName>
</protein>
<name>A0A1W1XP65_9NEIS</name>
<evidence type="ECO:0000256" key="1">
    <source>
        <dbReference type="SAM" id="Phobius"/>
    </source>
</evidence>
<proteinExistence type="predicted"/>
<feature type="transmembrane region" description="Helical" evidence="1">
    <location>
        <begin position="6"/>
        <end position="27"/>
    </location>
</feature>
<dbReference type="EMBL" id="FWXD01000011">
    <property type="protein sequence ID" value="SMC25308.1"/>
    <property type="molecule type" value="Genomic_DNA"/>
</dbReference>
<evidence type="ECO:0000313" key="2">
    <source>
        <dbReference type="EMBL" id="SMC25308.1"/>
    </source>
</evidence>
<accession>A0A1W1XP65</accession>
<keyword evidence="1" id="KW-0812">Transmembrane</keyword>
<dbReference type="STRING" id="1121001.SAMN02745857_02116"/>
<organism evidence="2 3">
    <name type="scientific">Andreprevotia lacus DSM 23236</name>
    <dbReference type="NCBI Taxonomy" id="1121001"/>
    <lineage>
        <taxon>Bacteria</taxon>
        <taxon>Pseudomonadati</taxon>
        <taxon>Pseudomonadota</taxon>
        <taxon>Betaproteobacteria</taxon>
        <taxon>Neisseriales</taxon>
        <taxon>Chitinibacteraceae</taxon>
        <taxon>Andreprevotia</taxon>
    </lineage>
</organism>
<dbReference type="AlphaFoldDB" id="A0A1W1XP65"/>
<feature type="transmembrane region" description="Helical" evidence="1">
    <location>
        <begin position="48"/>
        <end position="66"/>
    </location>
</feature>
<keyword evidence="3" id="KW-1185">Reference proteome</keyword>
<reference evidence="2 3" key="1">
    <citation type="submission" date="2017-04" db="EMBL/GenBank/DDBJ databases">
        <authorList>
            <person name="Afonso C.L."/>
            <person name="Miller P.J."/>
            <person name="Scott M.A."/>
            <person name="Spackman E."/>
            <person name="Goraichik I."/>
            <person name="Dimitrov K.M."/>
            <person name="Suarez D.L."/>
            <person name="Swayne D.E."/>
        </authorList>
    </citation>
    <scope>NUCLEOTIDE SEQUENCE [LARGE SCALE GENOMIC DNA]</scope>
    <source>
        <strain evidence="2 3">DSM 23236</strain>
    </source>
</reference>
<keyword evidence="1" id="KW-0472">Membrane</keyword>
<evidence type="ECO:0000313" key="3">
    <source>
        <dbReference type="Proteomes" id="UP000192761"/>
    </source>
</evidence>
<gene>
    <name evidence="2" type="ORF">SAMN02745857_02116</name>
</gene>